<reference evidence="2" key="1">
    <citation type="submission" date="2011-02" db="EMBL/GenBank/DDBJ databases">
        <title>The genome of the leaf-cutting ant Acromyrmex echinatior suggests key adaptations to social evolution and fungus farming.</title>
        <authorList>
            <person name="Nygaard S."/>
            <person name="Zhang G."/>
        </authorList>
    </citation>
    <scope>NUCLEOTIDE SEQUENCE</scope>
</reference>
<name>F4X4R2_ACREC</name>
<evidence type="ECO:0000256" key="1">
    <source>
        <dbReference type="SAM" id="MobiDB-lite"/>
    </source>
</evidence>
<evidence type="ECO:0000313" key="2">
    <source>
        <dbReference type="EMBL" id="EGI58561.1"/>
    </source>
</evidence>
<dbReference type="Proteomes" id="UP000007755">
    <property type="component" value="Unassembled WGS sequence"/>
</dbReference>
<protein>
    <submittedName>
        <fullName evidence="2">Uncharacterized protein</fullName>
    </submittedName>
</protein>
<gene>
    <name evidence="2" type="ORF">G5I_13332</name>
</gene>
<dbReference type="InParanoid" id="F4X4R2"/>
<dbReference type="AlphaFoldDB" id="F4X4R2"/>
<sequence>MTKYTRRPIPSGSNFLPAVIRLEGPENVREYTARKDSRERYKVDMIRDKLRTLKQEAGEIEAFIAFGLGFLLGKNPIKFYHNQTYVQCISELEQFNLAGRISQKYFRDVGGTRFTLDRDFDPLPLSCSSQDHIIGETTIKALETFHSKTEKHRCHAEQLRPEILTAELPTDLSLCHKMETKVADTKIVHFYIPGKIDELANDYSETCVSSRRENTIQKESCKETVKNDRTPSKNEDESQCKSNRKRKTRDKIPDGMIIDLSNNIYDTSRGGIKINIISTHNLVPEMKFVAVPRKQYSTWNRSPRKENDRQFYTDRALFGKWQQSEENSEVNKTQM</sequence>
<organism evidence="3">
    <name type="scientific">Acromyrmex echinatior</name>
    <name type="common">Panamanian leafcutter ant</name>
    <name type="synonym">Acromyrmex octospinosus echinatior</name>
    <dbReference type="NCBI Taxonomy" id="103372"/>
    <lineage>
        <taxon>Eukaryota</taxon>
        <taxon>Metazoa</taxon>
        <taxon>Ecdysozoa</taxon>
        <taxon>Arthropoda</taxon>
        <taxon>Hexapoda</taxon>
        <taxon>Insecta</taxon>
        <taxon>Pterygota</taxon>
        <taxon>Neoptera</taxon>
        <taxon>Endopterygota</taxon>
        <taxon>Hymenoptera</taxon>
        <taxon>Apocrita</taxon>
        <taxon>Aculeata</taxon>
        <taxon>Formicoidea</taxon>
        <taxon>Formicidae</taxon>
        <taxon>Myrmicinae</taxon>
        <taxon>Acromyrmex</taxon>
    </lineage>
</organism>
<keyword evidence="3" id="KW-1185">Reference proteome</keyword>
<dbReference type="OrthoDB" id="7548395at2759"/>
<proteinExistence type="predicted"/>
<accession>F4X4R2</accession>
<dbReference type="EMBL" id="GL888676">
    <property type="protein sequence ID" value="EGI58561.1"/>
    <property type="molecule type" value="Genomic_DNA"/>
</dbReference>
<feature type="region of interest" description="Disordered" evidence="1">
    <location>
        <begin position="219"/>
        <end position="249"/>
    </location>
</feature>
<feature type="compositionally biased region" description="Basic and acidic residues" evidence="1">
    <location>
        <begin position="219"/>
        <end position="239"/>
    </location>
</feature>
<evidence type="ECO:0000313" key="3">
    <source>
        <dbReference type="Proteomes" id="UP000007755"/>
    </source>
</evidence>